<dbReference type="STRING" id="1367422.A0A178ZDY3"/>
<dbReference type="InterPro" id="IPR026992">
    <property type="entry name" value="DIOX_N"/>
</dbReference>
<accession>A0A178ZDY3</accession>
<dbReference type="Gene3D" id="2.60.120.330">
    <property type="entry name" value="B-lactam Antibiotic, Isopenicillin N Synthase, Chain"/>
    <property type="match status" value="1"/>
</dbReference>
<evidence type="ECO:0000313" key="5">
    <source>
        <dbReference type="EMBL" id="OAP57676.1"/>
    </source>
</evidence>
<evidence type="ECO:0000256" key="3">
    <source>
        <dbReference type="SAM" id="MobiDB-lite"/>
    </source>
</evidence>
<dbReference type="GO" id="GO:0044283">
    <property type="term" value="P:small molecule biosynthetic process"/>
    <property type="evidence" value="ECO:0007669"/>
    <property type="project" value="UniProtKB-ARBA"/>
</dbReference>
<dbReference type="GO" id="GO:0046872">
    <property type="term" value="F:metal ion binding"/>
    <property type="evidence" value="ECO:0007669"/>
    <property type="project" value="UniProtKB-KW"/>
</dbReference>
<dbReference type="GeneID" id="30012582"/>
<keyword evidence="2" id="KW-0560">Oxidoreductase</keyword>
<dbReference type="InterPro" id="IPR044861">
    <property type="entry name" value="IPNS-like_FE2OG_OXY"/>
</dbReference>
<evidence type="ECO:0000259" key="4">
    <source>
        <dbReference type="PROSITE" id="PS51471"/>
    </source>
</evidence>
<evidence type="ECO:0000256" key="1">
    <source>
        <dbReference type="ARBA" id="ARBA00008056"/>
    </source>
</evidence>
<dbReference type="GO" id="GO:0016491">
    <property type="term" value="F:oxidoreductase activity"/>
    <property type="evidence" value="ECO:0007669"/>
    <property type="project" value="UniProtKB-KW"/>
</dbReference>
<comment type="similarity">
    <text evidence="1 2">Belongs to the iron/ascorbate-dependent oxidoreductase family.</text>
</comment>
<dbReference type="Pfam" id="PF14226">
    <property type="entry name" value="DIOX_N"/>
    <property type="match status" value="1"/>
</dbReference>
<dbReference type="SUPFAM" id="SSF51197">
    <property type="entry name" value="Clavaminate synthase-like"/>
    <property type="match status" value="1"/>
</dbReference>
<name>A0A178ZDY3_9EURO</name>
<dbReference type="PANTHER" id="PTHR47990">
    <property type="entry name" value="2-OXOGLUTARATE (2OG) AND FE(II)-DEPENDENT OXYGENASE SUPERFAMILY PROTEIN-RELATED"/>
    <property type="match status" value="1"/>
</dbReference>
<dbReference type="InterPro" id="IPR005123">
    <property type="entry name" value="Oxoglu/Fe-dep_dioxygenase_dom"/>
</dbReference>
<keyword evidence="2" id="KW-0479">Metal-binding</keyword>
<dbReference type="AlphaFoldDB" id="A0A178ZDY3"/>
<dbReference type="OrthoDB" id="288590at2759"/>
<gene>
    <name evidence="5" type="ORF">AYL99_08414</name>
</gene>
<proteinExistence type="inferred from homology"/>
<organism evidence="5 6">
    <name type="scientific">Fonsecaea erecta</name>
    <dbReference type="NCBI Taxonomy" id="1367422"/>
    <lineage>
        <taxon>Eukaryota</taxon>
        <taxon>Fungi</taxon>
        <taxon>Dikarya</taxon>
        <taxon>Ascomycota</taxon>
        <taxon>Pezizomycotina</taxon>
        <taxon>Eurotiomycetes</taxon>
        <taxon>Chaetothyriomycetidae</taxon>
        <taxon>Chaetothyriales</taxon>
        <taxon>Herpotrichiellaceae</taxon>
        <taxon>Fonsecaea</taxon>
    </lineage>
</organism>
<feature type="region of interest" description="Disordered" evidence="3">
    <location>
        <begin position="341"/>
        <end position="377"/>
    </location>
</feature>
<dbReference type="InterPro" id="IPR050231">
    <property type="entry name" value="Iron_ascorbate_oxido_reductase"/>
</dbReference>
<feature type="domain" description="Fe2OG dioxygenase" evidence="4">
    <location>
        <begin position="186"/>
        <end position="289"/>
    </location>
</feature>
<reference evidence="5 6" key="1">
    <citation type="submission" date="2016-04" db="EMBL/GenBank/DDBJ databases">
        <title>Draft genome of Fonsecaea erecta CBS 125763.</title>
        <authorList>
            <person name="Weiss V.A."/>
            <person name="Vicente V.A."/>
            <person name="Raittz R.T."/>
            <person name="Moreno L.F."/>
            <person name="De Souza E.M."/>
            <person name="Pedrosa F.O."/>
            <person name="Steffens M.B."/>
            <person name="Faoro H."/>
            <person name="Tadra-Sfeir M.Z."/>
            <person name="Najafzadeh M.J."/>
            <person name="Felipe M.S."/>
            <person name="Teixeira M."/>
            <person name="Sun J."/>
            <person name="Xi L."/>
            <person name="Gomes R."/>
            <person name="De Azevedo C.M."/>
            <person name="Salgado C.G."/>
            <person name="Da Silva M.B."/>
            <person name="Nascimento M.F."/>
            <person name="Queiroz-Telles F."/>
            <person name="Attili D.S."/>
            <person name="Gorbushina A."/>
        </authorList>
    </citation>
    <scope>NUCLEOTIDE SEQUENCE [LARGE SCALE GENOMIC DNA]</scope>
    <source>
        <strain evidence="5 6">CBS 125763</strain>
    </source>
</reference>
<dbReference type="InterPro" id="IPR027443">
    <property type="entry name" value="IPNS-like_sf"/>
</dbReference>
<keyword evidence="2" id="KW-0408">Iron</keyword>
<evidence type="ECO:0000313" key="6">
    <source>
        <dbReference type="Proteomes" id="UP000078343"/>
    </source>
</evidence>
<dbReference type="PROSITE" id="PS51471">
    <property type="entry name" value="FE2OG_OXY"/>
    <property type="match status" value="1"/>
</dbReference>
<sequence length="377" mass="42591">MSAKDNNNNTLPPFASDVPVADIATVDFDLLSQGDPEQAQILLHSCQNYGFFYLSNHHVDSRFMFDLADRVFSLPLDEKLRYDMGTTGHYYGYKRSGAMFVDDKGTKDHSEFYNVSKDEVLGIPQPSTTKTVSGHHPQVVLDRFEELQTFMKSCHRVIYTITTSLGKSLGLPEGLLESLHELDRPSVDQARVTCAPPVRPAETITLGEHTDFGSVTVLFNQLGGLQVLAPNKRDWEYVRPRPECAVINLGDSLIKLLGGRLYSAVHRVVVPPGPQGECMRHSVVYFSRPNSSVKLRDLFQYPTDEDVKRLEQEASGGPLLNADEWVKQRAHNWNTAQYKGKESYKLSRGTEHNREWESVKLEQQQQQQQRPKAVEAV</sequence>
<dbReference type="EMBL" id="LVYI01000007">
    <property type="protein sequence ID" value="OAP57676.1"/>
    <property type="molecule type" value="Genomic_DNA"/>
</dbReference>
<comment type="caution">
    <text evidence="5">The sequence shown here is derived from an EMBL/GenBank/DDBJ whole genome shotgun (WGS) entry which is preliminary data.</text>
</comment>
<dbReference type="Proteomes" id="UP000078343">
    <property type="component" value="Unassembled WGS sequence"/>
</dbReference>
<feature type="compositionally biased region" description="Basic and acidic residues" evidence="3">
    <location>
        <begin position="341"/>
        <end position="360"/>
    </location>
</feature>
<dbReference type="Pfam" id="PF03171">
    <property type="entry name" value="2OG-FeII_Oxy"/>
    <property type="match status" value="1"/>
</dbReference>
<dbReference type="RefSeq" id="XP_018691043.1">
    <property type="nucleotide sequence ID" value="XM_018839922.1"/>
</dbReference>
<evidence type="ECO:0000256" key="2">
    <source>
        <dbReference type="RuleBase" id="RU003682"/>
    </source>
</evidence>
<protein>
    <recommendedName>
        <fullName evidence="4">Fe2OG dioxygenase domain-containing protein</fullName>
    </recommendedName>
</protein>
<keyword evidence="6" id="KW-1185">Reference proteome</keyword>